<comment type="caution">
    <text evidence="2">The sequence shown here is derived from an EMBL/GenBank/DDBJ whole genome shotgun (WGS) entry which is preliminary data.</text>
</comment>
<protein>
    <submittedName>
        <fullName evidence="2">Uncharacterized protein</fullName>
    </submittedName>
</protein>
<evidence type="ECO:0000313" key="2">
    <source>
        <dbReference type="EMBL" id="MBW4434782.1"/>
    </source>
</evidence>
<keyword evidence="1" id="KW-0812">Transmembrane</keyword>
<dbReference type="Proteomes" id="UP000813215">
    <property type="component" value="Unassembled WGS sequence"/>
</dbReference>
<reference evidence="2" key="2">
    <citation type="journal article" date="2022" name="Microbiol. Resour. Announc.">
        <title>Metagenome Sequencing to Explore Phylogenomics of Terrestrial Cyanobacteria.</title>
        <authorList>
            <person name="Ward R.D."/>
            <person name="Stajich J.E."/>
            <person name="Johansen J.R."/>
            <person name="Huntemann M."/>
            <person name="Clum A."/>
            <person name="Foster B."/>
            <person name="Foster B."/>
            <person name="Roux S."/>
            <person name="Palaniappan K."/>
            <person name="Varghese N."/>
            <person name="Mukherjee S."/>
            <person name="Reddy T.B.K."/>
            <person name="Daum C."/>
            <person name="Copeland A."/>
            <person name="Chen I.A."/>
            <person name="Ivanova N.N."/>
            <person name="Kyrpides N.C."/>
            <person name="Shapiro N."/>
            <person name="Eloe-Fadrosh E.A."/>
            <person name="Pietrasiak N."/>
        </authorList>
    </citation>
    <scope>NUCLEOTIDE SEQUENCE</scope>
    <source>
        <strain evidence="2">HA4357-MV3</strain>
    </source>
</reference>
<sequence length="383" mass="41874">MSKFKFSALISFACLMSVVLYSLIGFSQSPQPTIRLTTEPPVNQILPFEAEASSPQSPVKLKLQAVDGAGKPLEQAKINLKILTPSKNPWFTTDFPIVEGTKLLEMTANAPKGELQWQQMLPIRGKYHFQVNVTPNVANAFNPIEQTLTLSVAENWVKFRNFGILAVILLVVGFGGGWVIGGQQKIQPGEIAPERVRLLLSVAMIVAIIAMLVINLSAKVAHSHTIQHTPSISDSGIVQQGGLQAQILGDKSATVGQTATLGVKVIDQKTNQPAKDILLNIKTTQLENGWTAFSYKAIPDTTGQFTWQQQFFDGAPHKLEIEISSLTNAVRQFSPLRLEREIEVEGVAPPLITRFIALSYMTVIVIFGVLIGLGLRQNLTSQN</sequence>
<feature type="transmembrane region" description="Helical" evidence="1">
    <location>
        <begin position="6"/>
        <end position="26"/>
    </location>
</feature>
<evidence type="ECO:0000256" key="1">
    <source>
        <dbReference type="SAM" id="Phobius"/>
    </source>
</evidence>
<feature type="transmembrane region" description="Helical" evidence="1">
    <location>
        <begin position="162"/>
        <end position="180"/>
    </location>
</feature>
<proteinExistence type="predicted"/>
<organism evidence="2 3">
    <name type="scientific">Pelatocladus maniniholoensis HA4357-MV3</name>
    <dbReference type="NCBI Taxonomy" id="1117104"/>
    <lineage>
        <taxon>Bacteria</taxon>
        <taxon>Bacillati</taxon>
        <taxon>Cyanobacteriota</taxon>
        <taxon>Cyanophyceae</taxon>
        <taxon>Nostocales</taxon>
        <taxon>Nostocaceae</taxon>
        <taxon>Pelatocladus</taxon>
    </lineage>
</organism>
<accession>A0A9E3HCR6</accession>
<keyword evidence="1" id="KW-1133">Transmembrane helix</keyword>
<feature type="transmembrane region" description="Helical" evidence="1">
    <location>
        <begin position="200"/>
        <end position="218"/>
    </location>
</feature>
<keyword evidence="1" id="KW-0472">Membrane</keyword>
<dbReference type="AlphaFoldDB" id="A0A9E3HCR6"/>
<evidence type="ECO:0000313" key="3">
    <source>
        <dbReference type="Proteomes" id="UP000813215"/>
    </source>
</evidence>
<reference evidence="2" key="1">
    <citation type="submission" date="2021-05" db="EMBL/GenBank/DDBJ databases">
        <authorList>
            <person name="Pietrasiak N."/>
            <person name="Ward R."/>
            <person name="Stajich J.E."/>
            <person name="Kurbessoian T."/>
        </authorList>
    </citation>
    <scope>NUCLEOTIDE SEQUENCE</scope>
    <source>
        <strain evidence="2">HA4357-MV3</strain>
    </source>
</reference>
<dbReference type="EMBL" id="JAHHHW010000143">
    <property type="protein sequence ID" value="MBW4434782.1"/>
    <property type="molecule type" value="Genomic_DNA"/>
</dbReference>
<feature type="transmembrane region" description="Helical" evidence="1">
    <location>
        <begin position="355"/>
        <end position="375"/>
    </location>
</feature>
<gene>
    <name evidence="2" type="ORF">KME28_24490</name>
</gene>
<name>A0A9E3HCR6_9NOST</name>